<dbReference type="Gene3D" id="2.60.40.420">
    <property type="entry name" value="Cupredoxins - blue copper proteins"/>
    <property type="match status" value="1"/>
</dbReference>
<evidence type="ECO:0000256" key="2">
    <source>
        <dbReference type="SAM" id="SignalP"/>
    </source>
</evidence>
<proteinExistence type="predicted"/>
<feature type="domain" description="EfeO-type cupredoxin-like" evidence="3">
    <location>
        <begin position="76"/>
        <end position="160"/>
    </location>
</feature>
<evidence type="ECO:0000313" key="4">
    <source>
        <dbReference type="EMBL" id="PRQ08161.1"/>
    </source>
</evidence>
<dbReference type="AlphaFoldDB" id="A0A2S9YSS5"/>
<accession>A0A2S9YSS5</accession>
<evidence type="ECO:0000259" key="3">
    <source>
        <dbReference type="Pfam" id="PF13473"/>
    </source>
</evidence>
<name>A0A2S9YSS5_9BACT</name>
<feature type="compositionally biased region" description="Basic and acidic residues" evidence="1">
    <location>
        <begin position="33"/>
        <end position="64"/>
    </location>
</feature>
<dbReference type="SUPFAM" id="SSF49503">
    <property type="entry name" value="Cupredoxins"/>
    <property type="match status" value="1"/>
</dbReference>
<gene>
    <name evidence="4" type="ORF">ENSA7_21330</name>
</gene>
<dbReference type="InterPro" id="IPR008972">
    <property type="entry name" value="Cupredoxin"/>
</dbReference>
<feature type="region of interest" description="Disordered" evidence="1">
    <location>
        <begin position="33"/>
        <end position="69"/>
    </location>
</feature>
<dbReference type="Pfam" id="PF13473">
    <property type="entry name" value="Cupredoxin_1"/>
    <property type="match status" value="1"/>
</dbReference>
<evidence type="ECO:0000256" key="1">
    <source>
        <dbReference type="SAM" id="MobiDB-lite"/>
    </source>
</evidence>
<comment type="caution">
    <text evidence="4">The sequence shown here is derived from an EMBL/GenBank/DDBJ whole genome shotgun (WGS) entry which is preliminary data.</text>
</comment>
<dbReference type="InterPro" id="IPR028096">
    <property type="entry name" value="EfeO_Cupredoxin"/>
</dbReference>
<evidence type="ECO:0000313" key="5">
    <source>
        <dbReference type="Proteomes" id="UP000238823"/>
    </source>
</evidence>
<reference evidence="4 5" key="1">
    <citation type="submission" date="2018-03" db="EMBL/GenBank/DDBJ databases">
        <title>Draft Genome Sequences of the Obligatory Marine Myxobacteria Enhygromyxa salina SWB007.</title>
        <authorList>
            <person name="Poehlein A."/>
            <person name="Moghaddam J.A."/>
            <person name="Harms H."/>
            <person name="Alanjari M."/>
            <person name="Koenig G.M."/>
            <person name="Daniel R."/>
            <person name="Schaeberle T.F."/>
        </authorList>
    </citation>
    <scope>NUCLEOTIDE SEQUENCE [LARGE SCALE GENOMIC DNA]</scope>
    <source>
        <strain evidence="4 5">SWB007</strain>
    </source>
</reference>
<dbReference type="RefSeq" id="WP_146157564.1">
    <property type="nucleotide sequence ID" value="NZ_PVNL01000044.1"/>
</dbReference>
<feature type="chain" id="PRO_5015442224" description="EfeO-type cupredoxin-like domain-containing protein" evidence="2">
    <location>
        <begin position="27"/>
        <end position="164"/>
    </location>
</feature>
<dbReference type="OrthoDB" id="5521325at2"/>
<protein>
    <recommendedName>
        <fullName evidence="3">EfeO-type cupredoxin-like domain-containing protein</fullName>
    </recommendedName>
</protein>
<organism evidence="4 5">
    <name type="scientific">Enhygromyxa salina</name>
    <dbReference type="NCBI Taxonomy" id="215803"/>
    <lineage>
        <taxon>Bacteria</taxon>
        <taxon>Pseudomonadati</taxon>
        <taxon>Myxococcota</taxon>
        <taxon>Polyangia</taxon>
        <taxon>Nannocystales</taxon>
        <taxon>Nannocystaceae</taxon>
        <taxon>Enhygromyxa</taxon>
    </lineage>
</organism>
<dbReference type="Proteomes" id="UP000238823">
    <property type="component" value="Unassembled WGS sequence"/>
</dbReference>
<sequence length="164" mass="16723">MLRNQTLTTTLALGLAAALLCFPACDKGAADKAGAEKAGADKAGADKAGADKADEPATEAKPEQPEPAADLVEINGDGRIDVLVDAGGYHPAEVRAPAGSKVTLAFTRTTDAGCGQELVVESMEIKRTLPLNEAVEIEVVVPASGEVGFACGMNMYKGKVAPKA</sequence>
<dbReference type="EMBL" id="PVNL01000044">
    <property type="protein sequence ID" value="PRQ08161.1"/>
    <property type="molecule type" value="Genomic_DNA"/>
</dbReference>
<keyword evidence="2" id="KW-0732">Signal</keyword>
<feature type="signal peptide" evidence="2">
    <location>
        <begin position="1"/>
        <end position="26"/>
    </location>
</feature>